<keyword evidence="1" id="KW-1133">Transmembrane helix</keyword>
<sequence>MVKENIFSRTMIQFIFLLLYLMIMVSFFIIYIVKIWLKINETNNHLPNYTFSQYCNQLNANNLSDYLKKNTTYTTNPKKQISSNEINIDNVFKDPFLYFAATNAKFFRDYKILNVDNKKDYSMLSPLILPHPPIIMTAFTIPYRSIVFNKNYKLNQADISSYIGKAKINDNENDYNDDDDVVVATATATDDNDNDDSQILPVTINCTNRPPVASVVLFGYQQNTRDDITEMLMCDCRDHCQLLRIPPSSSASSDNIEVNVDHTPSLHFPFPGLDPLISEPSTVIAATETKHPIMGSTLVNRPVNLLLDLNGPCTGLPDGTYGVVDTIDDDNVRNSPLVNGASDDTPKYGSQILREDLNFYLNTNPVKSQTLWMGGPLVGGHIAPSKVNCKFGVPFRLE</sequence>
<reference evidence="2" key="1">
    <citation type="journal article" date="2018" name="J. Virol.">
        <title>Crustacean Genome Exploration Reveals the Evolutionary Origin of White Spot Syndrome Virus.</title>
        <authorList>
            <person name="Kawato S."/>
            <person name="Shitara A."/>
            <person name="Wang Y."/>
            <person name="Nozaki R."/>
            <person name="Kondo H."/>
            <person name="Hirono I."/>
        </authorList>
    </citation>
    <scope>NUCLEOTIDE SEQUENCE</scope>
</reference>
<dbReference type="EMBL" id="BFCD01000001">
    <property type="protein sequence ID" value="GBG35419.1"/>
    <property type="molecule type" value="Genomic_DNA"/>
</dbReference>
<keyword evidence="1" id="KW-0812">Transmembrane</keyword>
<feature type="transmembrane region" description="Helical" evidence="1">
    <location>
        <begin position="12"/>
        <end position="37"/>
    </location>
</feature>
<name>A0A401IP73_9VIRU</name>
<accession>A0A401IP73</accession>
<evidence type="ECO:0000256" key="1">
    <source>
        <dbReference type="SAM" id="Phobius"/>
    </source>
</evidence>
<evidence type="ECO:0000313" key="2">
    <source>
        <dbReference type="EMBL" id="GBG35419.1"/>
    </source>
</evidence>
<organism evidence="2">
    <name type="scientific">Marsupenaeus japonicus endogenous nimavirus</name>
    <dbReference type="NCBI Taxonomy" id="2133793"/>
    <lineage>
        <taxon>Viruses</taxon>
        <taxon>Viruses incertae sedis</taxon>
        <taxon>Naldaviricetes</taxon>
        <taxon>Nimaviridae</taxon>
    </lineage>
</organism>
<keyword evidence="1" id="KW-0472">Membrane</keyword>
<comment type="caution">
    <text evidence="2">The sequence shown here is derived from an EMBL/GenBank/DDBJ whole genome shotgun (WGS) entry which is preliminary data.</text>
</comment>
<protein>
    <submittedName>
        <fullName evidence="2">Wsv325-like protein</fullName>
    </submittedName>
</protein>
<proteinExistence type="predicted"/>